<protein>
    <submittedName>
        <fullName evidence="3">Uncharacterized protein</fullName>
    </submittedName>
</protein>
<feature type="transmembrane region" description="Helical" evidence="2">
    <location>
        <begin position="12"/>
        <end position="37"/>
    </location>
</feature>
<keyword evidence="2" id="KW-0812">Transmembrane</keyword>
<evidence type="ECO:0000256" key="1">
    <source>
        <dbReference type="SAM" id="MobiDB-lite"/>
    </source>
</evidence>
<reference evidence="4" key="1">
    <citation type="submission" date="2017-02" db="EMBL/GenBank/DDBJ databases">
        <authorList>
            <person name="Varghese N."/>
            <person name="Submissions S."/>
        </authorList>
    </citation>
    <scope>NUCLEOTIDE SEQUENCE [LARGE SCALE GENOMIC DNA]</scope>
    <source>
        <strain evidence="4">VKM Ac-2052</strain>
    </source>
</reference>
<keyword evidence="2" id="KW-0472">Membrane</keyword>
<dbReference type="EMBL" id="FUYG01000006">
    <property type="protein sequence ID" value="SKA97640.1"/>
    <property type="molecule type" value="Genomic_DNA"/>
</dbReference>
<keyword evidence="2" id="KW-1133">Transmembrane helix</keyword>
<proteinExistence type="predicted"/>
<dbReference type="AlphaFoldDB" id="A0A1T4Y7E3"/>
<sequence>MSTTRSRKRLYLRGALVIVAVLAMLYAARVGLLFIGASEGDAPPVSSVPLPTGTEVTQVSTECASGGCWTLISVRPPDGTTPEDLKSELGTTPQSRLPGSFWDPRTVSLTSETKGRSLVIKADYFSPEYVP</sequence>
<evidence type="ECO:0000256" key="2">
    <source>
        <dbReference type="SAM" id="Phobius"/>
    </source>
</evidence>
<evidence type="ECO:0000313" key="3">
    <source>
        <dbReference type="EMBL" id="SKA97640.1"/>
    </source>
</evidence>
<gene>
    <name evidence="3" type="ORF">SAMN06295879_2410</name>
</gene>
<feature type="region of interest" description="Disordered" evidence="1">
    <location>
        <begin position="76"/>
        <end position="103"/>
    </location>
</feature>
<evidence type="ECO:0000313" key="4">
    <source>
        <dbReference type="Proteomes" id="UP000189735"/>
    </source>
</evidence>
<accession>A0A1T4Y7E3</accession>
<dbReference type="Proteomes" id="UP000189735">
    <property type="component" value="Unassembled WGS sequence"/>
</dbReference>
<name>A0A1T4Y7E3_9MICO</name>
<organism evidence="3 4">
    <name type="scientific">Agreia bicolorata</name>
    <dbReference type="NCBI Taxonomy" id="110935"/>
    <lineage>
        <taxon>Bacteria</taxon>
        <taxon>Bacillati</taxon>
        <taxon>Actinomycetota</taxon>
        <taxon>Actinomycetes</taxon>
        <taxon>Micrococcales</taxon>
        <taxon>Microbacteriaceae</taxon>
        <taxon>Agreia</taxon>
    </lineage>
</organism>